<dbReference type="AlphaFoldDB" id="A0ABD2P3U7"/>
<evidence type="ECO:0000313" key="1">
    <source>
        <dbReference type="EMBL" id="KAL3285513.1"/>
    </source>
</evidence>
<organism evidence="1 2">
    <name type="scientific">Cryptolaemus montrouzieri</name>
    <dbReference type="NCBI Taxonomy" id="559131"/>
    <lineage>
        <taxon>Eukaryota</taxon>
        <taxon>Metazoa</taxon>
        <taxon>Ecdysozoa</taxon>
        <taxon>Arthropoda</taxon>
        <taxon>Hexapoda</taxon>
        <taxon>Insecta</taxon>
        <taxon>Pterygota</taxon>
        <taxon>Neoptera</taxon>
        <taxon>Endopterygota</taxon>
        <taxon>Coleoptera</taxon>
        <taxon>Polyphaga</taxon>
        <taxon>Cucujiformia</taxon>
        <taxon>Coccinelloidea</taxon>
        <taxon>Coccinellidae</taxon>
        <taxon>Scymninae</taxon>
        <taxon>Scymnini</taxon>
        <taxon>Cryptolaemus</taxon>
    </lineage>
</organism>
<dbReference type="EMBL" id="JABFTP020000185">
    <property type="protein sequence ID" value="KAL3285513.1"/>
    <property type="molecule type" value="Genomic_DNA"/>
</dbReference>
<proteinExistence type="predicted"/>
<name>A0ABD2P3U7_9CUCU</name>
<protein>
    <recommendedName>
        <fullName evidence="3">SWIM-type domain-containing protein</fullName>
    </recommendedName>
</protein>
<accession>A0ABD2P3U7</accession>
<gene>
    <name evidence="1" type="ORF">HHI36_000045</name>
</gene>
<sequence length="116" mass="13694">MTIFNKIIFKNFILKSPHLTTSIRKNVKFEFHKEKHQKHITSCCITPNFNCFTQICSHLTHALRKIKKKTCLKNFSISDTITHHYLNKCFDTNSQIVLKCSQIVEFLIKLLHYSIP</sequence>
<reference evidence="1 2" key="1">
    <citation type="journal article" date="2021" name="BMC Biol.">
        <title>Horizontally acquired antibacterial genes associated with adaptive radiation of ladybird beetles.</title>
        <authorList>
            <person name="Li H.S."/>
            <person name="Tang X.F."/>
            <person name="Huang Y.H."/>
            <person name="Xu Z.Y."/>
            <person name="Chen M.L."/>
            <person name="Du X.Y."/>
            <person name="Qiu B.Y."/>
            <person name="Chen P.T."/>
            <person name="Zhang W."/>
            <person name="Slipinski A."/>
            <person name="Escalona H.E."/>
            <person name="Waterhouse R.M."/>
            <person name="Zwick A."/>
            <person name="Pang H."/>
        </authorList>
    </citation>
    <scope>NUCLEOTIDE SEQUENCE [LARGE SCALE GENOMIC DNA]</scope>
    <source>
        <strain evidence="1">SYSU2018</strain>
    </source>
</reference>
<dbReference type="Proteomes" id="UP001516400">
    <property type="component" value="Unassembled WGS sequence"/>
</dbReference>
<evidence type="ECO:0000313" key="2">
    <source>
        <dbReference type="Proteomes" id="UP001516400"/>
    </source>
</evidence>
<comment type="caution">
    <text evidence="1">The sequence shown here is derived from an EMBL/GenBank/DDBJ whole genome shotgun (WGS) entry which is preliminary data.</text>
</comment>
<keyword evidence="2" id="KW-1185">Reference proteome</keyword>
<evidence type="ECO:0008006" key="3">
    <source>
        <dbReference type="Google" id="ProtNLM"/>
    </source>
</evidence>